<dbReference type="GO" id="GO:0030141">
    <property type="term" value="C:secretory granule"/>
    <property type="evidence" value="ECO:0007669"/>
    <property type="project" value="TreeGrafter"/>
</dbReference>
<comment type="similarity">
    <text evidence="1">Belongs to the peptidase S1 family. Snake venom subfamily.</text>
</comment>
<dbReference type="InterPro" id="IPR001254">
    <property type="entry name" value="Trypsin_dom"/>
</dbReference>
<accession>A0A8C8AJ46</accession>
<keyword evidence="3" id="KW-0378">Hydrolase</keyword>
<dbReference type="Pfam" id="PF00089">
    <property type="entry name" value="Trypsin"/>
    <property type="match status" value="1"/>
</dbReference>
<dbReference type="PANTHER" id="PTHR24271">
    <property type="entry name" value="KALLIKREIN-RELATED"/>
    <property type="match status" value="1"/>
</dbReference>
<evidence type="ECO:0000256" key="6">
    <source>
        <dbReference type="SAM" id="MobiDB-lite"/>
    </source>
</evidence>
<feature type="domain" description="Peptidase S1" evidence="7">
    <location>
        <begin position="1"/>
        <end position="271"/>
    </location>
</feature>
<dbReference type="Ensembl" id="ENSOSUT00000006782.1">
    <property type="protein sequence ID" value="ENSOSUP00000006521.1"/>
    <property type="gene ID" value="ENSOSUG00000004846.1"/>
</dbReference>
<sequence>MLDPRRVPHVSWPWCPTTCHSHALVSTSHSRAGPCPTRVLATSHACPSHATTPHRTHGHIPTSHTWTRLPVPHTSQPHRCPTSPVATPWPPSPSRGTHLGKHNLYTREWGEVQKMVQKFVPHPNYNPTTKDNDIMLMKLLTPVTLNNRIQPIPVASCLPEPGTTCVTSGWGATTSPEVTYPDVLQCVNVTIFSSAECHRLYPGSITDNMLCAGSLQGGRDSCQGDSGGPLVCNRTLQGIVSWGMEKCGQPKRPGVYTKVCRYAQWIQKTMEDNQ</sequence>
<dbReference type="InterPro" id="IPR009003">
    <property type="entry name" value="Peptidase_S1_PA"/>
</dbReference>
<evidence type="ECO:0000313" key="9">
    <source>
        <dbReference type="Proteomes" id="UP000694552"/>
    </source>
</evidence>
<evidence type="ECO:0000256" key="3">
    <source>
        <dbReference type="ARBA" id="ARBA00022801"/>
    </source>
</evidence>
<dbReference type="InterPro" id="IPR043504">
    <property type="entry name" value="Peptidase_S1_PA_chymotrypsin"/>
</dbReference>
<keyword evidence="2" id="KW-0645">Protease</keyword>
<dbReference type="GO" id="GO:0006508">
    <property type="term" value="P:proteolysis"/>
    <property type="evidence" value="ECO:0007669"/>
    <property type="project" value="UniProtKB-KW"/>
</dbReference>
<protein>
    <recommendedName>
        <fullName evidence="7">Peptidase S1 domain-containing protein</fullName>
    </recommendedName>
</protein>
<dbReference type="Gene3D" id="2.40.10.10">
    <property type="entry name" value="Trypsin-like serine proteases"/>
    <property type="match status" value="2"/>
</dbReference>
<dbReference type="PANTHER" id="PTHR24271:SF48">
    <property type="entry name" value="KALLIKREIN-14"/>
    <property type="match status" value="1"/>
</dbReference>
<evidence type="ECO:0000256" key="5">
    <source>
        <dbReference type="ARBA" id="ARBA00023157"/>
    </source>
</evidence>
<dbReference type="PROSITE" id="PS00135">
    <property type="entry name" value="TRYPSIN_SER"/>
    <property type="match status" value="1"/>
</dbReference>
<dbReference type="SUPFAM" id="SSF50494">
    <property type="entry name" value="Trypsin-like serine proteases"/>
    <property type="match status" value="1"/>
</dbReference>
<dbReference type="PRINTS" id="PR00722">
    <property type="entry name" value="CHYMOTRYPSIN"/>
</dbReference>
<keyword evidence="5" id="KW-1015">Disulfide bond</keyword>
<dbReference type="InterPro" id="IPR001314">
    <property type="entry name" value="Peptidase_S1A"/>
</dbReference>
<reference evidence="8" key="2">
    <citation type="submission" date="2025-09" db="UniProtKB">
        <authorList>
            <consortium name="Ensembl"/>
        </authorList>
    </citation>
    <scope>IDENTIFICATION</scope>
</reference>
<dbReference type="GO" id="GO:0004252">
    <property type="term" value="F:serine-type endopeptidase activity"/>
    <property type="evidence" value="ECO:0007669"/>
    <property type="project" value="InterPro"/>
</dbReference>
<evidence type="ECO:0000313" key="8">
    <source>
        <dbReference type="Ensembl" id="ENSOSUP00000006521.1"/>
    </source>
</evidence>
<evidence type="ECO:0000256" key="2">
    <source>
        <dbReference type="ARBA" id="ARBA00022670"/>
    </source>
</evidence>
<organism evidence="8 9">
    <name type="scientific">Otus sunia</name>
    <name type="common">Oriental scops-owl</name>
    <dbReference type="NCBI Taxonomy" id="257818"/>
    <lineage>
        <taxon>Eukaryota</taxon>
        <taxon>Metazoa</taxon>
        <taxon>Chordata</taxon>
        <taxon>Craniata</taxon>
        <taxon>Vertebrata</taxon>
        <taxon>Euteleostomi</taxon>
        <taxon>Archelosauria</taxon>
        <taxon>Archosauria</taxon>
        <taxon>Dinosauria</taxon>
        <taxon>Saurischia</taxon>
        <taxon>Theropoda</taxon>
        <taxon>Coelurosauria</taxon>
        <taxon>Aves</taxon>
        <taxon>Neognathae</taxon>
        <taxon>Neoaves</taxon>
        <taxon>Telluraves</taxon>
        <taxon>Strigiformes</taxon>
        <taxon>Strigidae</taxon>
        <taxon>Otus</taxon>
    </lineage>
</organism>
<reference evidence="8" key="1">
    <citation type="submission" date="2025-08" db="UniProtKB">
        <authorList>
            <consortium name="Ensembl"/>
        </authorList>
    </citation>
    <scope>IDENTIFICATION</scope>
</reference>
<dbReference type="SMART" id="SM00020">
    <property type="entry name" value="Tryp_SPc"/>
    <property type="match status" value="1"/>
</dbReference>
<dbReference type="Proteomes" id="UP000694552">
    <property type="component" value="Unplaced"/>
</dbReference>
<dbReference type="PROSITE" id="PS50240">
    <property type="entry name" value="TRYPSIN_DOM"/>
    <property type="match status" value="1"/>
</dbReference>
<keyword evidence="9" id="KW-1185">Reference proteome</keyword>
<keyword evidence="4" id="KW-0720">Serine protease</keyword>
<dbReference type="AlphaFoldDB" id="A0A8C8AJ46"/>
<evidence type="ECO:0000256" key="1">
    <source>
        <dbReference type="ARBA" id="ARBA00009228"/>
    </source>
</evidence>
<evidence type="ECO:0000256" key="4">
    <source>
        <dbReference type="ARBA" id="ARBA00022825"/>
    </source>
</evidence>
<feature type="region of interest" description="Disordered" evidence="6">
    <location>
        <begin position="72"/>
        <end position="96"/>
    </location>
</feature>
<dbReference type="FunFam" id="2.40.10.10:FF:000010">
    <property type="entry name" value="Kallikrein related peptidase 11"/>
    <property type="match status" value="1"/>
</dbReference>
<evidence type="ECO:0000259" key="7">
    <source>
        <dbReference type="PROSITE" id="PS50240"/>
    </source>
</evidence>
<dbReference type="CDD" id="cd00190">
    <property type="entry name" value="Tryp_SPc"/>
    <property type="match status" value="1"/>
</dbReference>
<name>A0A8C8AJ46_9STRI</name>
<dbReference type="InterPro" id="IPR033116">
    <property type="entry name" value="TRYPSIN_SER"/>
</dbReference>
<proteinExistence type="inferred from homology"/>